<dbReference type="Gene3D" id="2.30.30.140">
    <property type="match status" value="1"/>
</dbReference>
<organism evidence="1 2">
    <name type="scientific">Rotaria sordida</name>
    <dbReference type="NCBI Taxonomy" id="392033"/>
    <lineage>
        <taxon>Eukaryota</taxon>
        <taxon>Metazoa</taxon>
        <taxon>Spiralia</taxon>
        <taxon>Gnathifera</taxon>
        <taxon>Rotifera</taxon>
        <taxon>Eurotatoria</taxon>
        <taxon>Bdelloidea</taxon>
        <taxon>Philodinida</taxon>
        <taxon>Philodinidae</taxon>
        <taxon>Rotaria</taxon>
    </lineage>
</organism>
<dbReference type="SUPFAM" id="SSF52540">
    <property type="entry name" value="P-loop containing nucleoside triphosphate hydrolases"/>
    <property type="match status" value="1"/>
</dbReference>
<dbReference type="OrthoDB" id="5917609at2759"/>
<dbReference type="Proteomes" id="UP000663882">
    <property type="component" value="Unassembled WGS sequence"/>
</dbReference>
<reference evidence="1" key="1">
    <citation type="submission" date="2021-02" db="EMBL/GenBank/DDBJ databases">
        <authorList>
            <person name="Nowell W R."/>
        </authorList>
    </citation>
    <scope>NUCLEOTIDE SEQUENCE</scope>
</reference>
<dbReference type="SUPFAM" id="SSF63748">
    <property type="entry name" value="Tudor/PWWP/MBT"/>
    <property type="match status" value="1"/>
</dbReference>
<dbReference type="Gene3D" id="3.40.50.300">
    <property type="entry name" value="P-loop containing nucleotide triphosphate hydrolases"/>
    <property type="match status" value="1"/>
</dbReference>
<dbReference type="InterPro" id="IPR027417">
    <property type="entry name" value="P-loop_NTPase"/>
</dbReference>
<comment type="caution">
    <text evidence="1">The sequence shown here is derived from an EMBL/GenBank/DDBJ whole genome shotgun (WGS) entry which is preliminary data.</text>
</comment>
<dbReference type="PANTHER" id="PTHR34726">
    <property type="entry name" value="GBP DOMAIN-CONTAINING PROTEIN"/>
    <property type="match status" value="1"/>
</dbReference>
<protein>
    <recommendedName>
        <fullName evidence="3">G domain-containing protein</fullName>
    </recommendedName>
</protein>
<name>A0A815J3N0_9BILA</name>
<dbReference type="AlphaFoldDB" id="A0A815J3N0"/>
<evidence type="ECO:0000313" key="2">
    <source>
        <dbReference type="Proteomes" id="UP000663882"/>
    </source>
</evidence>
<gene>
    <name evidence="1" type="ORF">RFH988_LOCUS33495</name>
</gene>
<evidence type="ECO:0000313" key="1">
    <source>
        <dbReference type="EMBL" id="CAF1374102.1"/>
    </source>
</evidence>
<accession>A0A815J3N0</accession>
<dbReference type="PANTHER" id="PTHR34726:SF3">
    <property type="entry name" value="GUANYLATE-BINDING PROTEIN N-TERMINAL DOMAIN-CONTAINING PROTEIN-RELATED"/>
    <property type="match status" value="1"/>
</dbReference>
<sequence>MILAHTDALMKAAKVATSVMDLLRNYPPIFVEHFLAAIDTNKPVPRRSYDFIVDLTRPTDIFENLKAYPVSFPLGKDVYDKKMAEKIDRFVVNVVGRYNVGKTYVLRLLANIDLGHSFTERTIGISVSLPSPDDTSNTPLALIDTAGTRTPVTYTSETFQEKSYQRQSNNYHTYELERCLNSSRLNSLNFLWSKYLSSIDKQSFDHYLVSIESDFDIDMKREYCYDIQRDLYWLTQIQLISHSLLLLHYVRLPDDDTSNDFWAYIYEQRCHSIG</sequence>
<evidence type="ECO:0008006" key="3">
    <source>
        <dbReference type="Google" id="ProtNLM"/>
    </source>
</evidence>
<proteinExistence type="predicted"/>
<dbReference type="EMBL" id="CAJNOO010004245">
    <property type="protein sequence ID" value="CAF1374102.1"/>
    <property type="molecule type" value="Genomic_DNA"/>
</dbReference>